<evidence type="ECO:0000313" key="2">
    <source>
        <dbReference type="EMBL" id="QDP19673.1"/>
    </source>
</evidence>
<dbReference type="EMBL" id="CP041659">
    <property type="protein sequence ID" value="QDP19673.1"/>
    <property type="molecule type" value="Genomic_DNA"/>
</dbReference>
<feature type="signal peptide" evidence="1">
    <location>
        <begin position="1"/>
        <end position="23"/>
    </location>
</feature>
<reference evidence="2 3" key="1">
    <citation type="submission" date="2019-07" db="EMBL/GenBank/DDBJ databases">
        <title>Sphingomonas AE3 Genome sequencing and assembly.</title>
        <authorList>
            <person name="Kim H."/>
        </authorList>
    </citation>
    <scope>NUCLEOTIDE SEQUENCE [LARGE SCALE GENOMIC DNA]</scope>
    <source>
        <strain evidence="2 3">AE3</strain>
    </source>
</reference>
<protein>
    <submittedName>
        <fullName evidence="2">Uncharacterized protein</fullName>
    </submittedName>
</protein>
<dbReference type="RefSeq" id="WP_147494123.1">
    <property type="nucleotide sequence ID" value="NZ_CP041659.1"/>
</dbReference>
<accession>A0A516IRX8</accession>
<dbReference type="OrthoDB" id="7581588at2"/>
<evidence type="ECO:0000313" key="3">
    <source>
        <dbReference type="Proteomes" id="UP000321857"/>
    </source>
</evidence>
<name>A0A516IRX8_9SPHN</name>
<dbReference type="AlphaFoldDB" id="A0A516IRX8"/>
<evidence type="ECO:0000256" key="1">
    <source>
        <dbReference type="SAM" id="SignalP"/>
    </source>
</evidence>
<keyword evidence="1" id="KW-0732">Signal</keyword>
<organism evidence="2 3">
    <name type="scientific">Sphingomonas xanthus</name>
    <dbReference type="NCBI Taxonomy" id="2594473"/>
    <lineage>
        <taxon>Bacteria</taxon>
        <taxon>Pseudomonadati</taxon>
        <taxon>Pseudomonadota</taxon>
        <taxon>Alphaproteobacteria</taxon>
        <taxon>Sphingomonadales</taxon>
        <taxon>Sphingomonadaceae</taxon>
        <taxon>Sphingomonas</taxon>
    </lineage>
</organism>
<sequence>MTRTWKMIAGVGLVALAATAASAAYAQAQPADQATPKSFNWEIKDGKRVPKGQRQVNADGSWREEIRQGKCLTIKEKSAAGEYKETRKCD</sequence>
<gene>
    <name evidence="2" type="ORF">FMM02_06700</name>
</gene>
<feature type="chain" id="PRO_5022135846" evidence="1">
    <location>
        <begin position="24"/>
        <end position="90"/>
    </location>
</feature>
<keyword evidence="3" id="KW-1185">Reference proteome</keyword>
<proteinExistence type="predicted"/>
<dbReference type="Proteomes" id="UP000321857">
    <property type="component" value="Chromosome"/>
</dbReference>
<dbReference type="KEGG" id="sxa:FMM02_06700"/>